<feature type="non-terminal residue" evidence="1">
    <location>
        <position position="35"/>
    </location>
</feature>
<feature type="non-terminal residue" evidence="1">
    <location>
        <position position="1"/>
    </location>
</feature>
<dbReference type="EMBL" id="JF825521">
    <property type="protein sequence ID" value="AEP43747.1"/>
    <property type="molecule type" value="mRNA"/>
</dbReference>
<proteinExistence type="evidence at transcript level"/>
<name>G4XKL4_CALHG</name>
<accession>G4XKL4</accession>
<protein>
    <submittedName>
        <fullName evidence="1">Inibitor of apoptosis protein</fullName>
    </submittedName>
</protein>
<evidence type="ECO:0000313" key="1">
    <source>
        <dbReference type="EMBL" id="AEP43747.1"/>
    </source>
</evidence>
<reference evidence="1" key="1">
    <citation type="journal article" date="2011" name="PLoS ONE">
        <title>Molecular Evidence of the Toxic Effects of Diatom Diets on Gene Expression Patterns in Copepods.</title>
        <authorList>
            <person name="Lauritano C."/>
            <person name="Borra M."/>
            <person name="Carotenuto Y."/>
            <person name="Biffali E."/>
            <person name="Miralto A."/>
            <person name="Procaccini G."/>
            <person name="Ianora A."/>
        </authorList>
    </citation>
    <scope>NUCLEOTIDE SEQUENCE</scope>
</reference>
<dbReference type="AlphaFoldDB" id="G4XKL4"/>
<sequence>GFFYTGRSDQVKCFTVMEDWSLGTRGFTLGRTQEM</sequence>
<organism evidence="1">
    <name type="scientific">Calanus helgolandicus</name>
    <name type="common">Copepod</name>
    <dbReference type="NCBI Taxonomy" id="114068"/>
    <lineage>
        <taxon>Eukaryota</taxon>
        <taxon>Metazoa</taxon>
        <taxon>Ecdysozoa</taxon>
        <taxon>Arthropoda</taxon>
        <taxon>Crustacea</taxon>
        <taxon>Multicrustacea</taxon>
        <taxon>Hexanauplia</taxon>
        <taxon>Copepoda</taxon>
        <taxon>Calanoida</taxon>
        <taxon>Calanidae</taxon>
        <taxon>Calanus</taxon>
    </lineage>
</organism>